<evidence type="ECO:0000256" key="1">
    <source>
        <dbReference type="SAM" id="Phobius"/>
    </source>
</evidence>
<dbReference type="RefSeq" id="WP_117380955.1">
    <property type="nucleotide sequence ID" value="NZ_QWDE01000001.1"/>
</dbReference>
<comment type="caution">
    <text evidence="2">The sequence shown here is derived from an EMBL/GenBank/DDBJ whole genome shotgun (WGS) entry which is preliminary data.</text>
</comment>
<keyword evidence="1" id="KW-1133">Transmembrane helix</keyword>
<gene>
    <name evidence="2" type="ORF">DYU05_00030</name>
</gene>
<organism evidence="2 3">
    <name type="scientific">Mucilaginibacter terrenus</name>
    <dbReference type="NCBI Taxonomy" id="2482727"/>
    <lineage>
        <taxon>Bacteria</taxon>
        <taxon>Pseudomonadati</taxon>
        <taxon>Bacteroidota</taxon>
        <taxon>Sphingobacteriia</taxon>
        <taxon>Sphingobacteriales</taxon>
        <taxon>Sphingobacteriaceae</taxon>
        <taxon>Mucilaginibacter</taxon>
    </lineage>
</organism>
<dbReference type="EMBL" id="QWDE01000001">
    <property type="protein sequence ID" value="RFZ84065.1"/>
    <property type="molecule type" value="Genomic_DNA"/>
</dbReference>
<dbReference type="AlphaFoldDB" id="A0A3E2NSR3"/>
<accession>A0A3E2NSR3</accession>
<proteinExistence type="predicted"/>
<keyword evidence="1" id="KW-0472">Membrane</keyword>
<evidence type="ECO:0000313" key="2">
    <source>
        <dbReference type="EMBL" id="RFZ84065.1"/>
    </source>
</evidence>
<feature type="transmembrane region" description="Helical" evidence="1">
    <location>
        <begin position="22"/>
        <end position="46"/>
    </location>
</feature>
<name>A0A3E2NSR3_9SPHI</name>
<dbReference type="Proteomes" id="UP000260823">
    <property type="component" value="Unassembled WGS sequence"/>
</dbReference>
<keyword evidence="3" id="KW-1185">Reference proteome</keyword>
<protein>
    <submittedName>
        <fullName evidence="2">HlyD family secretion protein</fullName>
    </submittedName>
</protein>
<keyword evidence="1" id="KW-0812">Transmembrane</keyword>
<sequence>MNQEQRHSDDIEDIIYTPPRFIYRWGITSIMIVILTCLCLSAFIHFPSFLMSRIKFHGVKSLVNVRIPDSSVVTQILVVNGQVVNNKQLLAVVEHRGRKDSVFSSINGRVFYAGIVHEGALIDSSQLIFDLHPNTSYYGELEVPDQRMDEVSPGQKVIFKSLDGSEDIGSGVITYVTHDRLNPQKKIAEVEVLKLRKEFSSTIEDGVLADALITLSDRPLLAQIIENFGLGKR</sequence>
<evidence type="ECO:0000313" key="3">
    <source>
        <dbReference type="Proteomes" id="UP000260823"/>
    </source>
</evidence>
<reference evidence="2 3" key="1">
    <citation type="submission" date="2018-08" db="EMBL/GenBank/DDBJ databases">
        <title>Mucilaginibacter terrae sp. nov., isolated from manganese diggings.</title>
        <authorList>
            <person name="Huang Y."/>
            <person name="Zhou Z."/>
        </authorList>
    </citation>
    <scope>NUCLEOTIDE SEQUENCE [LARGE SCALE GENOMIC DNA]</scope>
    <source>
        <strain evidence="2 3">ZH6</strain>
    </source>
</reference>
<dbReference type="OrthoDB" id="7057889at2"/>